<dbReference type="KEGG" id="csq:CSCA_1756"/>
<evidence type="ECO:0000256" key="1">
    <source>
        <dbReference type="ARBA" id="ARBA00023015"/>
    </source>
</evidence>
<gene>
    <name evidence="5" type="ORF">CSCA_1756</name>
</gene>
<dbReference type="EMBL" id="CP009933">
    <property type="protein sequence ID" value="AKA68881.1"/>
    <property type="molecule type" value="Genomic_DNA"/>
</dbReference>
<evidence type="ECO:0000256" key="3">
    <source>
        <dbReference type="ARBA" id="ARBA00023163"/>
    </source>
</evidence>
<dbReference type="HOGENOM" id="CLU_111585_5_1_9"/>
<keyword evidence="6" id="KW-1185">Reference proteome</keyword>
<keyword evidence="3" id="KW-0804">Transcription</keyword>
<dbReference type="CDD" id="cd00090">
    <property type="entry name" value="HTH_ARSR"/>
    <property type="match status" value="1"/>
</dbReference>
<feature type="domain" description="HTH hxlR-type" evidence="4">
    <location>
        <begin position="11"/>
        <end position="109"/>
    </location>
</feature>
<protein>
    <submittedName>
        <fullName evidence="5">MarR family transcriptional regulator</fullName>
    </submittedName>
</protein>
<dbReference type="InterPro" id="IPR036388">
    <property type="entry name" value="WH-like_DNA-bd_sf"/>
</dbReference>
<proteinExistence type="predicted"/>
<dbReference type="SUPFAM" id="SSF46785">
    <property type="entry name" value="Winged helix' DNA-binding domain"/>
    <property type="match status" value="1"/>
</dbReference>
<dbReference type="PANTHER" id="PTHR33204:SF29">
    <property type="entry name" value="TRANSCRIPTIONAL REGULATOR"/>
    <property type="match status" value="1"/>
</dbReference>
<evidence type="ECO:0000256" key="2">
    <source>
        <dbReference type="ARBA" id="ARBA00023125"/>
    </source>
</evidence>
<reference evidence="5 6" key="1">
    <citation type="journal article" date="2015" name="J. Biotechnol.">
        <title>Complete genome sequence of a malodorant-producing acetogen, Clostridium scatologenes ATCC 25775(T).</title>
        <authorList>
            <person name="Zhu Z."/>
            <person name="Guo T."/>
            <person name="Zheng H."/>
            <person name="Song T."/>
            <person name="Ouyang P."/>
            <person name="Xie J."/>
        </authorList>
    </citation>
    <scope>NUCLEOTIDE SEQUENCE [LARGE SCALE GENOMIC DNA]</scope>
    <source>
        <strain evidence="5 6">ATCC 25775</strain>
    </source>
</reference>
<evidence type="ECO:0000259" key="4">
    <source>
        <dbReference type="PROSITE" id="PS51118"/>
    </source>
</evidence>
<dbReference type="InterPro" id="IPR036390">
    <property type="entry name" value="WH_DNA-bd_sf"/>
</dbReference>
<keyword evidence="1" id="KW-0805">Transcription regulation</keyword>
<organism evidence="5 6">
    <name type="scientific">Clostridium scatologenes</name>
    <dbReference type="NCBI Taxonomy" id="1548"/>
    <lineage>
        <taxon>Bacteria</taxon>
        <taxon>Bacillati</taxon>
        <taxon>Bacillota</taxon>
        <taxon>Clostridia</taxon>
        <taxon>Eubacteriales</taxon>
        <taxon>Clostridiaceae</taxon>
        <taxon>Clostridium</taxon>
    </lineage>
</organism>
<dbReference type="Pfam" id="PF01638">
    <property type="entry name" value="HxlR"/>
    <property type="match status" value="1"/>
</dbReference>
<dbReference type="GO" id="GO:0003677">
    <property type="term" value="F:DNA binding"/>
    <property type="evidence" value="ECO:0007669"/>
    <property type="project" value="UniProtKB-KW"/>
</dbReference>
<dbReference type="STRING" id="1548.CSCA_1756"/>
<dbReference type="Gene3D" id="1.10.10.10">
    <property type="entry name" value="Winged helix-like DNA-binding domain superfamily/Winged helix DNA-binding domain"/>
    <property type="match status" value="1"/>
</dbReference>
<dbReference type="PANTHER" id="PTHR33204">
    <property type="entry name" value="TRANSCRIPTIONAL REGULATOR, MARR FAMILY"/>
    <property type="match status" value="1"/>
</dbReference>
<accession>A0A0E3GQN5</accession>
<dbReference type="InterPro" id="IPR002577">
    <property type="entry name" value="HTH_HxlR"/>
</dbReference>
<dbReference type="InterPro" id="IPR011991">
    <property type="entry name" value="ArsR-like_HTH"/>
</dbReference>
<name>A0A0E3GQN5_CLOSL</name>
<keyword evidence="2" id="KW-0238">DNA-binding</keyword>
<evidence type="ECO:0000313" key="5">
    <source>
        <dbReference type="EMBL" id="AKA68881.1"/>
    </source>
</evidence>
<dbReference type="AlphaFoldDB" id="A0A0E3GQN5"/>
<sequence>MVDMKEKIYTCPIDFTIDLISGKWSMWILWVLQDGPLRFGEIRKKVPNITEKMLIQQLKKFENCNIISRKAYNQIPPKVEYSLTENGKSLKPIMTSIRKWGEEHLHIQHNSQKKCE</sequence>
<dbReference type="RefSeq" id="WP_029161928.1">
    <property type="nucleotide sequence ID" value="NZ_CP009933.1"/>
</dbReference>
<evidence type="ECO:0000313" key="6">
    <source>
        <dbReference type="Proteomes" id="UP000033115"/>
    </source>
</evidence>
<dbReference type="PROSITE" id="PS51118">
    <property type="entry name" value="HTH_HXLR"/>
    <property type="match status" value="1"/>
</dbReference>
<dbReference type="Proteomes" id="UP000033115">
    <property type="component" value="Chromosome"/>
</dbReference>